<dbReference type="GO" id="GO:0003723">
    <property type="term" value="F:RNA binding"/>
    <property type="evidence" value="ECO:0007669"/>
    <property type="project" value="UniProtKB-KW"/>
</dbReference>
<dbReference type="PRINTS" id="PR00052">
    <property type="entry name" value="FIBRILLARIN"/>
</dbReference>
<organism evidence="7">
    <name type="scientific">marine metagenome</name>
    <dbReference type="NCBI Taxonomy" id="408172"/>
    <lineage>
        <taxon>unclassified sequences</taxon>
        <taxon>metagenomes</taxon>
        <taxon>ecological metagenomes</taxon>
    </lineage>
</organism>
<dbReference type="PANTHER" id="PTHR10335:SF17">
    <property type="entry name" value="FIBRILLARIN"/>
    <property type="match status" value="1"/>
</dbReference>
<keyword evidence="4" id="KW-0489">Methyltransferase</keyword>
<dbReference type="InterPro" id="IPR000692">
    <property type="entry name" value="Fibrillarin"/>
</dbReference>
<dbReference type="PANTHER" id="PTHR10335">
    <property type="entry name" value="RRNA 2-O-METHYLTRANSFERASE FIBRILLARIN"/>
    <property type="match status" value="1"/>
</dbReference>
<evidence type="ECO:0000256" key="6">
    <source>
        <dbReference type="ARBA" id="ARBA00022884"/>
    </source>
</evidence>
<dbReference type="NCBIfam" id="NF003276">
    <property type="entry name" value="PRK04266.1-2"/>
    <property type="match status" value="1"/>
</dbReference>
<sequence>MVTDSSIFWIKLNNSLMLATKNLVRGNQCYNERLVQLDGEEYRIWKHYRSKLAAGIIHGLEILPIIEKSRILYLGASQGITASHVSDMIGSEGIVYAVEHSHETAKKLQEEVTSKRKNIKPIIMDAAKPSQYQIIDRKVDVVYVDLDQPNEMEIAMLNCKMYLQVGGYLLLMVKTRLVDQYEGKKFIINEKYSLVNTIEEKNRQKHTEKVDLKVNFEILQQINLADFFKEYSMIVAKYLG</sequence>
<dbReference type="EMBL" id="UINC01039204">
    <property type="protein sequence ID" value="SVB37346.1"/>
    <property type="molecule type" value="Genomic_DNA"/>
</dbReference>
<accession>A0A382DFT0</accession>
<keyword evidence="5" id="KW-0808">Transferase</keyword>
<comment type="similarity">
    <text evidence="1">Belongs to the methyltransferase superfamily. Fibrillarin family.</text>
</comment>
<reference evidence="7" key="1">
    <citation type="submission" date="2018-05" db="EMBL/GenBank/DDBJ databases">
        <authorList>
            <person name="Lanie J.A."/>
            <person name="Ng W.-L."/>
            <person name="Kazmierczak K.M."/>
            <person name="Andrzejewski T.M."/>
            <person name="Davidsen T.M."/>
            <person name="Wayne K.J."/>
            <person name="Tettelin H."/>
            <person name="Glass J.I."/>
            <person name="Rusch D."/>
            <person name="Podicherti R."/>
            <person name="Tsui H.-C.T."/>
            <person name="Winkler M.E."/>
        </authorList>
    </citation>
    <scope>NUCLEOTIDE SEQUENCE</scope>
</reference>
<dbReference type="GO" id="GO:1990259">
    <property type="term" value="F:histone H2AQ104 methyltransferase activity"/>
    <property type="evidence" value="ECO:0007669"/>
    <property type="project" value="TreeGrafter"/>
</dbReference>
<gene>
    <name evidence="7" type="ORF">METZ01_LOCUS190200</name>
</gene>
<dbReference type="Pfam" id="PF01269">
    <property type="entry name" value="Fibrillarin"/>
    <property type="match status" value="1"/>
</dbReference>
<protein>
    <recommendedName>
        <fullName evidence="2">rRNA 2'-O-methyltransferase fibrillarin</fullName>
    </recommendedName>
</protein>
<evidence type="ECO:0000313" key="7">
    <source>
        <dbReference type="EMBL" id="SVB37346.1"/>
    </source>
</evidence>
<dbReference type="InterPro" id="IPR029063">
    <property type="entry name" value="SAM-dependent_MTases_sf"/>
</dbReference>
<keyword evidence="3" id="KW-0698">rRNA processing</keyword>
<dbReference type="GO" id="GO:0000494">
    <property type="term" value="P:box C/D sno(s)RNA 3'-end processing"/>
    <property type="evidence" value="ECO:0007669"/>
    <property type="project" value="TreeGrafter"/>
</dbReference>
<dbReference type="Gene3D" id="3.40.50.150">
    <property type="entry name" value="Vaccinia Virus protein VP39"/>
    <property type="match status" value="1"/>
</dbReference>
<name>A0A382DFT0_9ZZZZ</name>
<dbReference type="GO" id="GO:0008649">
    <property type="term" value="F:rRNA methyltransferase activity"/>
    <property type="evidence" value="ECO:0007669"/>
    <property type="project" value="TreeGrafter"/>
</dbReference>
<proteinExistence type="inferred from homology"/>
<evidence type="ECO:0000256" key="3">
    <source>
        <dbReference type="ARBA" id="ARBA00022552"/>
    </source>
</evidence>
<dbReference type="SMART" id="SM01206">
    <property type="entry name" value="Fibrillarin"/>
    <property type="match status" value="1"/>
</dbReference>
<evidence type="ECO:0000256" key="1">
    <source>
        <dbReference type="ARBA" id="ARBA00010632"/>
    </source>
</evidence>
<evidence type="ECO:0000256" key="5">
    <source>
        <dbReference type="ARBA" id="ARBA00022679"/>
    </source>
</evidence>
<dbReference type="AlphaFoldDB" id="A0A382DFT0"/>
<evidence type="ECO:0000256" key="4">
    <source>
        <dbReference type="ARBA" id="ARBA00022603"/>
    </source>
</evidence>
<dbReference type="SUPFAM" id="SSF53335">
    <property type="entry name" value="S-adenosyl-L-methionine-dependent methyltransferases"/>
    <property type="match status" value="1"/>
</dbReference>
<keyword evidence="6" id="KW-0694">RNA-binding</keyword>
<dbReference type="Gene3D" id="3.30.200.20">
    <property type="entry name" value="Phosphorylase Kinase, domain 1"/>
    <property type="match status" value="1"/>
</dbReference>
<evidence type="ECO:0000256" key="2">
    <source>
        <dbReference type="ARBA" id="ARBA00015190"/>
    </source>
</evidence>